<proteinExistence type="predicted"/>
<gene>
    <name evidence="2" type="ORF">ACFSW8_05365</name>
</gene>
<accession>A0ABW4Z9B0</accession>
<dbReference type="InterPro" id="IPR029058">
    <property type="entry name" value="AB_hydrolase_fold"/>
</dbReference>
<dbReference type="Gene3D" id="2.30.30.700">
    <property type="entry name" value="SLA1 homology domain 1"/>
    <property type="match status" value="1"/>
</dbReference>
<dbReference type="EMBL" id="JBHUJB010000022">
    <property type="protein sequence ID" value="MFD2158320.1"/>
    <property type="molecule type" value="Genomic_DNA"/>
</dbReference>
<dbReference type="SUPFAM" id="SSF53474">
    <property type="entry name" value="alpha/beta-Hydrolases"/>
    <property type="match status" value="1"/>
</dbReference>
<feature type="chain" id="PRO_5047109071" description="Esterase" evidence="1">
    <location>
        <begin position="20"/>
        <end position="303"/>
    </location>
</feature>
<reference evidence="3" key="1">
    <citation type="journal article" date="2019" name="Int. J. Syst. Evol. Microbiol.">
        <title>The Global Catalogue of Microorganisms (GCM) 10K type strain sequencing project: providing services to taxonomists for standard genome sequencing and annotation.</title>
        <authorList>
            <consortium name="The Broad Institute Genomics Platform"/>
            <consortium name="The Broad Institute Genome Sequencing Center for Infectious Disease"/>
            <person name="Wu L."/>
            <person name="Ma J."/>
        </authorList>
    </citation>
    <scope>NUCLEOTIDE SEQUENCE [LARGE SCALE GENOMIC DNA]</scope>
    <source>
        <strain evidence="3">CCUG 57942</strain>
    </source>
</reference>
<dbReference type="RefSeq" id="WP_377086555.1">
    <property type="nucleotide sequence ID" value="NZ_JBHSJL010000014.1"/>
</dbReference>
<name>A0ABW4Z9B0_9BACT</name>
<evidence type="ECO:0008006" key="4">
    <source>
        <dbReference type="Google" id="ProtNLM"/>
    </source>
</evidence>
<organism evidence="2 3">
    <name type="scientific">Rubritalea tangerina</name>
    <dbReference type="NCBI Taxonomy" id="430798"/>
    <lineage>
        <taxon>Bacteria</taxon>
        <taxon>Pseudomonadati</taxon>
        <taxon>Verrucomicrobiota</taxon>
        <taxon>Verrucomicrobiia</taxon>
        <taxon>Verrucomicrobiales</taxon>
        <taxon>Rubritaleaceae</taxon>
        <taxon>Rubritalea</taxon>
    </lineage>
</organism>
<evidence type="ECO:0000313" key="2">
    <source>
        <dbReference type="EMBL" id="MFD2158320.1"/>
    </source>
</evidence>
<feature type="signal peptide" evidence="1">
    <location>
        <begin position="1"/>
        <end position="19"/>
    </location>
</feature>
<dbReference type="Gene3D" id="3.40.50.1820">
    <property type="entry name" value="alpha/beta hydrolase"/>
    <property type="match status" value="1"/>
</dbReference>
<keyword evidence="3" id="KW-1185">Reference proteome</keyword>
<sequence>MKKAILLSLITSLQIGSLAANTAVREWQYLDGKKFQALVLDWNSETDVVTLANDAGEKSEVKRMELSLSDQAYVRQWFTHREKLDAKLTEMGGGLEFKQTTGKYTIDYYVYKPSSYVADGSAPMMILFSSSGTGYRMMLRHFEAAEKAGLVLVTADYFSNHTFDFYNKKGLRKVSEDHFREMLPQLEVISHDPSRVYLGGDSGGALRAYFYSAVIERPWAGIYANGGWLARDYTMQCREGMRVAMVNGHKDHGAIAFTKPDTDYLSEKRGCEVALFSFEGGHQLATTDAQLEAFEWLLGKEGE</sequence>
<evidence type="ECO:0000256" key="1">
    <source>
        <dbReference type="SAM" id="SignalP"/>
    </source>
</evidence>
<comment type="caution">
    <text evidence="2">The sequence shown here is derived from an EMBL/GenBank/DDBJ whole genome shotgun (WGS) entry which is preliminary data.</text>
</comment>
<keyword evidence="1" id="KW-0732">Signal</keyword>
<evidence type="ECO:0000313" key="3">
    <source>
        <dbReference type="Proteomes" id="UP001597389"/>
    </source>
</evidence>
<protein>
    <recommendedName>
        <fullName evidence="4">Esterase</fullName>
    </recommendedName>
</protein>
<dbReference type="Proteomes" id="UP001597389">
    <property type="component" value="Unassembled WGS sequence"/>
</dbReference>